<dbReference type="STRING" id="290052.ASU35_17515"/>
<dbReference type="SUPFAM" id="SSF53474">
    <property type="entry name" value="alpha/beta-Hydrolases"/>
    <property type="match status" value="1"/>
</dbReference>
<dbReference type="SMART" id="SM00327">
    <property type="entry name" value="VWA"/>
    <property type="match status" value="1"/>
</dbReference>
<gene>
    <name evidence="6" type="ORF">ASU35_17515</name>
</gene>
<evidence type="ECO:0000256" key="4">
    <source>
        <dbReference type="ARBA" id="ARBA00022837"/>
    </source>
</evidence>
<dbReference type="EMBL" id="LNAM01000051">
    <property type="protein sequence ID" value="KSV60058.1"/>
    <property type="molecule type" value="Genomic_DNA"/>
</dbReference>
<dbReference type="AlphaFoldDB" id="A0A0V8QI22"/>
<dbReference type="GO" id="GO:0005509">
    <property type="term" value="F:calcium ion binding"/>
    <property type="evidence" value="ECO:0007669"/>
    <property type="project" value="InterPro"/>
</dbReference>
<proteinExistence type="predicted"/>
<dbReference type="Gene3D" id="3.40.50.1820">
    <property type="entry name" value="alpha/beta hydrolase"/>
    <property type="match status" value="1"/>
</dbReference>
<dbReference type="SUPFAM" id="SSF103647">
    <property type="entry name" value="TSP type-3 repeat"/>
    <property type="match status" value="3"/>
</dbReference>
<evidence type="ECO:0000313" key="7">
    <source>
        <dbReference type="Proteomes" id="UP000054874"/>
    </source>
</evidence>
<dbReference type="Pfam" id="PF26363">
    <property type="entry name" value="Phospholipase-like"/>
    <property type="match status" value="1"/>
</dbReference>
<comment type="caution">
    <text evidence="6">The sequence shown here is derived from an EMBL/GenBank/DDBJ whole genome shotgun (WGS) entry which is preliminary data.</text>
</comment>
<dbReference type="InterPro" id="IPR053180">
    <property type="entry name" value="Ca-binding_acidic-repeat"/>
</dbReference>
<name>A0A0V8QI22_9FIRM</name>
<keyword evidence="4" id="KW-0106">Calcium</keyword>
<dbReference type="Proteomes" id="UP000054874">
    <property type="component" value="Unassembled WGS sequence"/>
</dbReference>
<keyword evidence="3" id="KW-0732">Signal</keyword>
<sequence>MNLKVIWLDFMDSTDSDNDNIRDQIEIYIGTDKNKWDTDEDGISDYFEFYLSQSNPLEKDSDKNGILDSDEDLDGDGLKNIDEEHFKTNPLIKDTDCDGIEDGKEIKESLTNPLVADTDGDGVYDLKELELGLNPLKNDSNDDGVIDGDDIFNIIQSPSYNETDLRSIPTIKMKIPAKLIKTLSIRKLSDDDFYLPKDMPGYIGSGYDFNLDGAFESATLTFKINSELLKNNDFEPAIYYCDETNQSIVLIENQTLNPNTGEISAEISHFSRYILLNKKSFDKIWDNEIKPPVADNTTNKKLVIAMSIDSSGSMSSNDPSGIRKDAAKLFVSKLREKDEAAVVDFDSSAILLSELTSDKNVLNNAIDKVDSSGGTNIGAGISLSLNQISNEQNSAKYIILLTDGDGSYDNSLTQKAIDSGVVIYTIGLGNSVNISLLESIAKKTGGKYYHATTASDLTNIFKETAGETIDYEKDTDGDGIKDYYEKLIASGKLTGFNGKKYYTDMYKSDTDGDGIEDGKEMKVITSYGRTYLKVFSDPNLKDSDYDGYLDSDDNNPLKWNISDRDLVMASSISYSFIPSGSKLDSLSTNWENEINSGFHGLANVNELKGWSVFDTWYAKGGLQLVAFKKDDNIIIACRGTEEKFKDWFNNATTYFLSISTQTPAAKDFMKKIMKNNKGYNFYVTGHSLGGHIAYNIGAEGINYSQNSMYGIVTFNGLGLTLGLGLVGDVWDEAQLNKKSQIIRNHVVKNSGWPNDKDPVYHIPVTFHYGKTYTYKKSDLAPDGILGFHSLISVC</sequence>
<comment type="subcellular location">
    <subcellularLocation>
        <location evidence="1">Secreted</location>
    </subcellularLocation>
</comment>
<dbReference type="Pfam" id="PF00092">
    <property type="entry name" value="VWA"/>
    <property type="match status" value="1"/>
</dbReference>
<dbReference type="Pfam" id="PF18884">
    <property type="entry name" value="TSP3_bac"/>
    <property type="match status" value="3"/>
</dbReference>
<feature type="domain" description="VWFA" evidence="5">
    <location>
        <begin position="303"/>
        <end position="469"/>
    </location>
</feature>
<dbReference type="InterPro" id="IPR028974">
    <property type="entry name" value="TSP_type-3_rpt"/>
</dbReference>
<protein>
    <recommendedName>
        <fullName evidence="5">VWFA domain-containing protein</fullName>
    </recommendedName>
</protein>
<dbReference type="Gene3D" id="3.40.50.410">
    <property type="entry name" value="von Willebrand factor, type A domain"/>
    <property type="match status" value="1"/>
</dbReference>
<dbReference type="PROSITE" id="PS50234">
    <property type="entry name" value="VWFA"/>
    <property type="match status" value="1"/>
</dbReference>
<reference evidence="6 7" key="1">
    <citation type="submission" date="2015-11" db="EMBL/GenBank/DDBJ databases">
        <title>Butyribacter intestini gen. nov., sp. nov., a butyric acid-producing bacterium of the family Lachnospiraceae isolated from the human faeces.</title>
        <authorList>
            <person name="Zou Y."/>
            <person name="Xue W."/>
            <person name="Luo G."/>
            <person name="Lv M."/>
        </authorList>
    </citation>
    <scope>NUCLEOTIDE SEQUENCE [LARGE SCALE GENOMIC DNA]</scope>
    <source>
        <strain evidence="6 7">ACET-33324</strain>
    </source>
</reference>
<evidence type="ECO:0000313" key="6">
    <source>
        <dbReference type="EMBL" id="KSV60058.1"/>
    </source>
</evidence>
<keyword evidence="2" id="KW-0964">Secreted</keyword>
<dbReference type="InterPro" id="IPR002035">
    <property type="entry name" value="VWF_A"/>
</dbReference>
<dbReference type="InterPro" id="IPR029058">
    <property type="entry name" value="AB_hydrolase_fold"/>
</dbReference>
<dbReference type="Gene3D" id="4.10.1080.10">
    <property type="entry name" value="TSP type-3 repeat"/>
    <property type="match status" value="2"/>
</dbReference>
<dbReference type="PANTHER" id="PTHR37467">
    <property type="entry name" value="EXPORTED CALCIUM-BINDING GLYCOPROTEIN-RELATED"/>
    <property type="match status" value="1"/>
</dbReference>
<keyword evidence="7" id="KW-1185">Reference proteome</keyword>
<dbReference type="OrthoDB" id="1816079at2"/>
<evidence type="ECO:0000256" key="2">
    <source>
        <dbReference type="ARBA" id="ARBA00022525"/>
    </source>
</evidence>
<dbReference type="SUPFAM" id="SSF53300">
    <property type="entry name" value="vWA-like"/>
    <property type="match status" value="1"/>
</dbReference>
<dbReference type="InterPro" id="IPR036465">
    <property type="entry name" value="vWFA_dom_sf"/>
</dbReference>
<evidence type="ECO:0000256" key="1">
    <source>
        <dbReference type="ARBA" id="ARBA00004613"/>
    </source>
</evidence>
<evidence type="ECO:0000256" key="3">
    <source>
        <dbReference type="ARBA" id="ARBA00022729"/>
    </source>
</evidence>
<dbReference type="InterPro" id="IPR059100">
    <property type="entry name" value="TSP3_bac"/>
</dbReference>
<accession>A0A0V8QI22</accession>
<evidence type="ECO:0000259" key="5">
    <source>
        <dbReference type="PROSITE" id="PS50234"/>
    </source>
</evidence>
<dbReference type="PANTHER" id="PTHR37467:SF1">
    <property type="entry name" value="EXPORTED CALCIUM-BINDING GLYCOPROTEIN"/>
    <property type="match status" value="1"/>
</dbReference>
<organism evidence="6 7">
    <name type="scientific">Acetivibrio ethanolgignens</name>
    <dbReference type="NCBI Taxonomy" id="290052"/>
    <lineage>
        <taxon>Bacteria</taxon>
        <taxon>Bacillati</taxon>
        <taxon>Bacillota</taxon>
        <taxon>Clostridia</taxon>
        <taxon>Eubacteriales</taxon>
        <taxon>Oscillospiraceae</taxon>
        <taxon>Acetivibrio</taxon>
    </lineage>
</organism>